<feature type="region of interest" description="Disordered" evidence="1">
    <location>
        <begin position="785"/>
        <end position="825"/>
    </location>
</feature>
<name>A0AAV5GXE1_9BASI</name>
<feature type="transmembrane region" description="Helical" evidence="2">
    <location>
        <begin position="202"/>
        <end position="226"/>
    </location>
</feature>
<evidence type="ECO:0008006" key="5">
    <source>
        <dbReference type="Google" id="ProtNLM"/>
    </source>
</evidence>
<feature type="transmembrane region" description="Helical" evidence="2">
    <location>
        <begin position="85"/>
        <end position="105"/>
    </location>
</feature>
<dbReference type="AlphaFoldDB" id="A0AAV5GXE1"/>
<keyword evidence="2" id="KW-1133">Transmembrane helix</keyword>
<evidence type="ECO:0000256" key="1">
    <source>
        <dbReference type="SAM" id="MobiDB-lite"/>
    </source>
</evidence>
<feature type="compositionally biased region" description="Acidic residues" evidence="1">
    <location>
        <begin position="813"/>
        <end position="825"/>
    </location>
</feature>
<evidence type="ECO:0000313" key="4">
    <source>
        <dbReference type="Proteomes" id="UP001342314"/>
    </source>
</evidence>
<feature type="region of interest" description="Disordered" evidence="1">
    <location>
        <begin position="294"/>
        <end position="357"/>
    </location>
</feature>
<feature type="compositionally biased region" description="Low complexity" evidence="1">
    <location>
        <begin position="333"/>
        <end position="353"/>
    </location>
</feature>
<protein>
    <recommendedName>
        <fullName evidence="5">Proteophosphoglycan ppg4</fullName>
    </recommendedName>
</protein>
<keyword evidence="2" id="KW-0812">Transmembrane</keyword>
<organism evidence="3 4">
    <name type="scientific">Rhodotorula paludigena</name>
    <dbReference type="NCBI Taxonomy" id="86838"/>
    <lineage>
        <taxon>Eukaryota</taxon>
        <taxon>Fungi</taxon>
        <taxon>Dikarya</taxon>
        <taxon>Basidiomycota</taxon>
        <taxon>Pucciniomycotina</taxon>
        <taxon>Microbotryomycetes</taxon>
        <taxon>Sporidiobolales</taxon>
        <taxon>Sporidiobolaceae</taxon>
        <taxon>Rhodotorula</taxon>
    </lineage>
</organism>
<feature type="compositionally biased region" description="Basic and acidic residues" evidence="1">
    <location>
        <begin position="680"/>
        <end position="696"/>
    </location>
</feature>
<keyword evidence="4" id="KW-1185">Reference proteome</keyword>
<dbReference type="EMBL" id="BQKY01000016">
    <property type="protein sequence ID" value="GJN94166.1"/>
    <property type="molecule type" value="Genomic_DNA"/>
</dbReference>
<feature type="region of interest" description="Disordered" evidence="1">
    <location>
        <begin position="664"/>
        <end position="715"/>
    </location>
</feature>
<reference evidence="3 4" key="1">
    <citation type="submission" date="2021-12" db="EMBL/GenBank/DDBJ databases">
        <title>High titer production of polyol ester of fatty acids by Rhodotorula paludigena BS15 towards product separation-free biomass refinery.</title>
        <authorList>
            <person name="Mano J."/>
            <person name="Ono H."/>
            <person name="Tanaka T."/>
            <person name="Naito K."/>
            <person name="Sushida H."/>
            <person name="Ike M."/>
            <person name="Tokuyasu K."/>
            <person name="Kitaoka M."/>
        </authorList>
    </citation>
    <scope>NUCLEOTIDE SEQUENCE [LARGE SCALE GENOMIC DNA]</scope>
    <source>
        <strain evidence="3 4">BS15</strain>
    </source>
</reference>
<evidence type="ECO:0000256" key="2">
    <source>
        <dbReference type="SAM" id="Phobius"/>
    </source>
</evidence>
<feature type="compositionally biased region" description="Low complexity" evidence="1">
    <location>
        <begin position="793"/>
        <end position="803"/>
    </location>
</feature>
<keyword evidence="2" id="KW-0472">Membrane</keyword>
<feature type="compositionally biased region" description="Low complexity" evidence="1">
    <location>
        <begin position="598"/>
        <end position="610"/>
    </location>
</feature>
<feature type="transmembrane region" description="Helical" evidence="2">
    <location>
        <begin position="159"/>
        <end position="181"/>
    </location>
</feature>
<gene>
    <name evidence="3" type="ORF">Rhopal_007240-T1</name>
</gene>
<sequence>MADAVTATGALLIAVVIAAWLSSSTVHLASSYIRRTLDPWQWRAGVVALVALDSAHTGIFARDLYDRLILNFGDESRLSDPGWTLTAHLAILLLLASVTQTFFALKLATLYTGKARHFLVGVVSLLCAAQLAFGITAAYHSFTSTISLCVANLDDQASWQLLALSLAMFLCNTVISVAVVADMRGGKFAAKEETVAEVASRLLLETNLLTALVSILSFAFFLAWNVQGEESGIYLGLSMLLPKLYLLSLLASLGRGADVVRAGLARAEKHGSSLSDFFKGVPLSRMRPSGAITTSRIGTPVLGPTPTPIADRYAQGGTNKQEEEPNWMKKAFQPPLSSQQNPPLPDPHSLAPPLARPDRPMAAALSVSDYGEWLDDACAAPPAALPSPGGRAGGESIHFGAPPGVAAYSSSVEVEQGAQPSPTLTPRKATFAMAQQLQTIHGPHAAKGPVRYGYLGAAAGKGASKLHDADESSHRGRASTGKAHLAPGVSEAGRDNASSGAGRLAGTSAGHGDALETVTDDHVPAQPAYAPAAPILILEPGALLPAWPSPSSRCSCQAKRASSLAIPFAHLPTPEHTKKRKLRHGHFRSPLLLSGPTPSASQSRPRAAAAEPTWWPSVSLGGLGDGARSRFAPAEECWSGTGCGWTVAGLTERFAATLRIEAPSAKERGRASRRSRSRGRSRERGVRRAAAARDDEPGATLRPSLGPRTHSSPAVLGVSGLKTACEPQQPAQADELEGAELKKALLANLRARMASEGGTSKGAEAGLRFKKWALWNAWRVESEKAQYPDLRETSPASTAPSTSLLGFTHDDPFSDDGDSSDDSVADLFLLDDGDDMLPTPPDDLMMGESAEQPDVLLVADESTISPLTLLLAGGDVSQGADDGAGGRTTMPPLARPPIRRTASLPNVVLDSAALEQPHAHVHGQPRMGNWTVLRPAGTVACEG</sequence>
<comment type="caution">
    <text evidence="3">The sequence shown here is derived from an EMBL/GenBank/DDBJ whole genome shotgun (WGS) entry which is preliminary data.</text>
</comment>
<evidence type="ECO:0000313" key="3">
    <source>
        <dbReference type="EMBL" id="GJN94166.1"/>
    </source>
</evidence>
<accession>A0AAV5GXE1</accession>
<dbReference type="Proteomes" id="UP001342314">
    <property type="component" value="Unassembled WGS sequence"/>
</dbReference>
<feature type="compositionally biased region" description="Basic and acidic residues" evidence="1">
    <location>
        <begin position="465"/>
        <end position="474"/>
    </location>
</feature>
<feature type="region of interest" description="Disordered" evidence="1">
    <location>
        <begin position="465"/>
        <end position="515"/>
    </location>
</feature>
<feature type="region of interest" description="Disordered" evidence="1">
    <location>
        <begin position="588"/>
        <end position="611"/>
    </location>
</feature>
<feature type="transmembrane region" description="Helical" evidence="2">
    <location>
        <begin position="117"/>
        <end position="139"/>
    </location>
</feature>
<proteinExistence type="predicted"/>